<dbReference type="AlphaFoldDB" id="A0A6A6PIB0"/>
<keyword evidence="3" id="KW-1185">Reference proteome</keyword>
<dbReference type="EMBL" id="MU001641">
    <property type="protein sequence ID" value="KAF2479444.1"/>
    <property type="molecule type" value="Genomic_DNA"/>
</dbReference>
<evidence type="ECO:0008006" key="4">
    <source>
        <dbReference type="Google" id="ProtNLM"/>
    </source>
</evidence>
<evidence type="ECO:0000313" key="2">
    <source>
        <dbReference type="EMBL" id="KAF2479444.1"/>
    </source>
</evidence>
<sequence length="206" mass="23818">MSEKRKRAGNEETRHPARAEKKAKKGFQVGPANLPDGAYKRKVKKIKASLIEKAQIKKQYSKVKRQREEAQEAEKMQPAPSPPPENVTHEPSTAPHPDRQILMDNEPAPFEDDRTPAESRNRRRKPKPVPFKREYEQAQVRKAEAEERQKKREEAEKQRVQKVEDRERFRKAMAKARSGGPNGQRKLGRESKVLLEKVKRMVGEDG</sequence>
<feature type="region of interest" description="Disordered" evidence="1">
    <location>
        <begin position="1"/>
        <end position="193"/>
    </location>
</feature>
<feature type="compositionally biased region" description="Basic and acidic residues" evidence="1">
    <location>
        <begin position="111"/>
        <end position="120"/>
    </location>
</feature>
<accession>A0A6A6PIB0</accession>
<feature type="compositionally biased region" description="Basic and acidic residues" evidence="1">
    <location>
        <begin position="1"/>
        <end position="20"/>
    </location>
</feature>
<dbReference type="PANTHER" id="PTHR41805:SF1">
    <property type="entry name" value="RRNA-PROCESSING PROTEIN FYV7"/>
    <property type="match status" value="1"/>
</dbReference>
<dbReference type="PANTHER" id="PTHR41805">
    <property type="entry name" value="EXPRESSED PROTEIN"/>
    <property type="match status" value="1"/>
</dbReference>
<evidence type="ECO:0000313" key="3">
    <source>
        <dbReference type="Proteomes" id="UP000799767"/>
    </source>
</evidence>
<dbReference type="GeneID" id="54478674"/>
<feature type="compositionally biased region" description="Basic and acidic residues" evidence="1">
    <location>
        <begin position="66"/>
        <end position="75"/>
    </location>
</feature>
<proteinExistence type="predicted"/>
<organism evidence="2 3">
    <name type="scientific">Neohortaea acidophila</name>
    <dbReference type="NCBI Taxonomy" id="245834"/>
    <lineage>
        <taxon>Eukaryota</taxon>
        <taxon>Fungi</taxon>
        <taxon>Dikarya</taxon>
        <taxon>Ascomycota</taxon>
        <taxon>Pezizomycotina</taxon>
        <taxon>Dothideomycetes</taxon>
        <taxon>Dothideomycetidae</taxon>
        <taxon>Mycosphaerellales</taxon>
        <taxon>Teratosphaeriaceae</taxon>
        <taxon>Neohortaea</taxon>
    </lineage>
</organism>
<evidence type="ECO:0000256" key="1">
    <source>
        <dbReference type="SAM" id="MobiDB-lite"/>
    </source>
</evidence>
<protein>
    <recommendedName>
        <fullName evidence="4">rRNA-processing protein FYV7</fullName>
    </recommendedName>
</protein>
<feature type="compositionally biased region" description="Basic and acidic residues" evidence="1">
    <location>
        <begin position="131"/>
        <end position="170"/>
    </location>
</feature>
<reference evidence="2" key="1">
    <citation type="journal article" date="2020" name="Stud. Mycol.">
        <title>101 Dothideomycetes genomes: a test case for predicting lifestyles and emergence of pathogens.</title>
        <authorList>
            <person name="Haridas S."/>
            <person name="Albert R."/>
            <person name="Binder M."/>
            <person name="Bloem J."/>
            <person name="Labutti K."/>
            <person name="Salamov A."/>
            <person name="Andreopoulos B."/>
            <person name="Baker S."/>
            <person name="Barry K."/>
            <person name="Bills G."/>
            <person name="Bluhm B."/>
            <person name="Cannon C."/>
            <person name="Castanera R."/>
            <person name="Culley D."/>
            <person name="Daum C."/>
            <person name="Ezra D."/>
            <person name="Gonzalez J."/>
            <person name="Henrissat B."/>
            <person name="Kuo A."/>
            <person name="Liang C."/>
            <person name="Lipzen A."/>
            <person name="Lutzoni F."/>
            <person name="Magnuson J."/>
            <person name="Mondo S."/>
            <person name="Nolan M."/>
            <person name="Ohm R."/>
            <person name="Pangilinan J."/>
            <person name="Park H.-J."/>
            <person name="Ramirez L."/>
            <person name="Alfaro M."/>
            <person name="Sun H."/>
            <person name="Tritt A."/>
            <person name="Yoshinaga Y."/>
            <person name="Zwiers L.-H."/>
            <person name="Turgeon B."/>
            <person name="Goodwin S."/>
            <person name="Spatafora J."/>
            <person name="Crous P."/>
            <person name="Grigoriev I."/>
        </authorList>
    </citation>
    <scope>NUCLEOTIDE SEQUENCE</scope>
    <source>
        <strain evidence="2">CBS 113389</strain>
    </source>
</reference>
<name>A0A6A6PIB0_9PEZI</name>
<dbReference type="OrthoDB" id="2135053at2759"/>
<dbReference type="RefSeq" id="XP_033586014.1">
    <property type="nucleotide sequence ID" value="XM_033737672.1"/>
</dbReference>
<gene>
    <name evidence="2" type="ORF">BDY17DRAFT_327413</name>
</gene>
<dbReference type="Proteomes" id="UP000799767">
    <property type="component" value="Unassembled WGS sequence"/>
</dbReference>